<feature type="transmembrane region" description="Helical" evidence="1">
    <location>
        <begin position="385"/>
        <end position="406"/>
    </location>
</feature>
<dbReference type="Proteomes" id="UP001500962">
    <property type="component" value="Unassembled WGS sequence"/>
</dbReference>
<name>A0AAV3SEM7_HALDO</name>
<reference evidence="3" key="2">
    <citation type="submission" date="2022-04" db="EMBL/GenBank/DDBJ databases">
        <title>Sequencing and genomic assembly of Halococcus dombrowskii.</title>
        <authorList>
            <person name="Lim S.W."/>
            <person name="MacLea K.S."/>
        </authorList>
    </citation>
    <scope>NUCLEOTIDE SEQUENCE</scope>
    <source>
        <strain evidence="3">H4</strain>
    </source>
</reference>
<evidence type="ECO:0000313" key="4">
    <source>
        <dbReference type="Proteomes" id="UP000830542"/>
    </source>
</evidence>
<reference evidence="2" key="3">
    <citation type="submission" date="2023-12" db="EMBL/GenBank/DDBJ databases">
        <authorList>
            <person name="Sun Q."/>
            <person name="Inoue M."/>
        </authorList>
    </citation>
    <scope>NUCLEOTIDE SEQUENCE</scope>
    <source>
        <strain evidence="2">JCM 12289</strain>
    </source>
</reference>
<feature type="transmembrane region" description="Helical" evidence="1">
    <location>
        <begin position="121"/>
        <end position="139"/>
    </location>
</feature>
<feature type="transmembrane region" description="Helical" evidence="1">
    <location>
        <begin position="33"/>
        <end position="54"/>
    </location>
</feature>
<accession>A0AAV3SEM7</accession>
<keyword evidence="4" id="KW-1185">Reference proteome</keyword>
<feature type="transmembrane region" description="Helical" evidence="1">
    <location>
        <begin position="355"/>
        <end position="373"/>
    </location>
</feature>
<evidence type="ECO:0000313" key="5">
    <source>
        <dbReference type="Proteomes" id="UP001500962"/>
    </source>
</evidence>
<sequence length="673" mass="72958">MASRLGRVGRRLLPDAIATPLARSLGRYAVVPWYVVVLAAVLGVGFAAYTIALYKGYWLTGADFGTYVHMFATTVDGEGWLQQGKYVAGHPSGSYWGGHFTLTLLVFVPLFALVKSPVTLLLWKAFFLAASIPLVWIVANDHLDDRRLTGFLTASYAFNPFLWSAWIYDFQEHILLPVLVLVAYHWYTTERYRLFVLAFALVVVTNELMVLIGGGFLVGLAVSAYRDGRLSRERWAFVGAGLVTVAAKVLSAAVIGRFSRVSGIREAAIAAPLQPFVEGGRATTGQLVGLLLSRPELIVESLGADVFTKLLYFALFLAPVLYLALVDWSTLGALAPFLGFAWLFSGTEAFYTFGSHYPLYLLPFIYIGASRVLGRLSPSLPSGRVLTTFLVVVLLTSAGAGAQTIVERGAVPETNEHTETLSTAIETIPANASLVTQNTIYPHVATRSNATFIPNPSLFKLYQQRYGTPTPEYVLFDTRLETRAFDWSKPVRDAYFPLVGDEYGLYRYQDGIWILKRGYSGSVAGITQSGSNERVVFEAEEFVTNEGRVQDGRLVDVGGTNGSNVWHGPYTALPAGNYTATFRVSVRGDGANGSAATVDVAVGEGPRTVARQSVPAGQGMQEVTVPFTLEKARNGIEFRGFRTGDGPIALESVVVESGANGTTAGRRGAVRAG</sequence>
<evidence type="ECO:0000313" key="3">
    <source>
        <dbReference type="EMBL" id="UOO95141.1"/>
    </source>
</evidence>
<keyword evidence="1" id="KW-1133">Transmembrane helix</keyword>
<keyword evidence="1" id="KW-0812">Transmembrane</keyword>
<feature type="transmembrane region" description="Helical" evidence="1">
    <location>
        <begin position="95"/>
        <end position="114"/>
    </location>
</feature>
<feature type="transmembrane region" description="Helical" evidence="1">
    <location>
        <begin position="310"/>
        <end position="343"/>
    </location>
</feature>
<dbReference type="Proteomes" id="UP000830542">
    <property type="component" value="Chromosome"/>
</dbReference>
<protein>
    <submittedName>
        <fullName evidence="3">DUF2079 domain-containing protein</fullName>
    </submittedName>
</protein>
<evidence type="ECO:0000256" key="1">
    <source>
        <dbReference type="SAM" id="Phobius"/>
    </source>
</evidence>
<feature type="transmembrane region" description="Helical" evidence="1">
    <location>
        <begin position="235"/>
        <end position="255"/>
    </location>
</feature>
<dbReference type="RefSeq" id="WP_244702441.1">
    <property type="nucleotide sequence ID" value="NZ_BAAADN010000017.1"/>
</dbReference>
<gene>
    <name evidence="2" type="ORF">GCM10008985_09170</name>
    <name evidence="3" type="ORF">MUK72_00080</name>
</gene>
<keyword evidence="1" id="KW-0472">Membrane</keyword>
<dbReference type="AlphaFoldDB" id="A0AAV3SEM7"/>
<proteinExistence type="predicted"/>
<feature type="transmembrane region" description="Helical" evidence="1">
    <location>
        <begin position="165"/>
        <end position="187"/>
    </location>
</feature>
<dbReference type="EMBL" id="BAAADN010000017">
    <property type="protein sequence ID" value="GAA0455484.1"/>
    <property type="molecule type" value="Genomic_DNA"/>
</dbReference>
<feature type="transmembrane region" description="Helical" evidence="1">
    <location>
        <begin position="194"/>
        <end position="223"/>
    </location>
</feature>
<dbReference type="KEGG" id="hdo:MUK72_00080"/>
<evidence type="ECO:0000313" key="2">
    <source>
        <dbReference type="EMBL" id="GAA0455484.1"/>
    </source>
</evidence>
<dbReference type="EMBL" id="CP095005">
    <property type="protein sequence ID" value="UOO95141.1"/>
    <property type="molecule type" value="Genomic_DNA"/>
</dbReference>
<dbReference type="GeneID" id="71760198"/>
<reference evidence="2" key="1">
    <citation type="journal article" date="2014" name="Int. J. Syst. Evol. Microbiol.">
        <title>Complete genome sequence of Corynebacterium casei LMG S-19264T (=DSM 44701T), isolated from a smear-ripened cheese.</title>
        <authorList>
            <consortium name="US DOE Joint Genome Institute (JGI-PGF)"/>
            <person name="Walter F."/>
            <person name="Albersmeier A."/>
            <person name="Kalinowski J."/>
            <person name="Ruckert C."/>
        </authorList>
    </citation>
    <scope>NUCLEOTIDE SEQUENCE</scope>
    <source>
        <strain evidence="2">JCM 12289</strain>
    </source>
</reference>
<dbReference type="Pfam" id="PF09852">
    <property type="entry name" value="DUF2079"/>
    <property type="match status" value="1"/>
</dbReference>
<organism evidence="2 5">
    <name type="scientific">Halococcus dombrowskii</name>
    <dbReference type="NCBI Taxonomy" id="179637"/>
    <lineage>
        <taxon>Archaea</taxon>
        <taxon>Methanobacteriati</taxon>
        <taxon>Methanobacteriota</taxon>
        <taxon>Stenosarchaea group</taxon>
        <taxon>Halobacteria</taxon>
        <taxon>Halobacteriales</taxon>
        <taxon>Halococcaceae</taxon>
        <taxon>Halococcus</taxon>
    </lineage>
</organism>
<dbReference type="InterPro" id="IPR018650">
    <property type="entry name" value="STSV1_Orf64"/>
</dbReference>